<dbReference type="OrthoDB" id="8186940at2759"/>
<dbReference type="PANTHER" id="PTHR21398">
    <property type="entry name" value="AGAP007094-PA"/>
    <property type="match status" value="1"/>
</dbReference>
<feature type="chain" id="PRO_5039913437" evidence="1">
    <location>
        <begin position="20"/>
        <end position="270"/>
    </location>
</feature>
<keyword evidence="3" id="KW-1185">Reference proteome</keyword>
<dbReference type="Proteomes" id="UP001107558">
    <property type="component" value="Chromosome 3"/>
</dbReference>
<proteinExistence type="predicted"/>
<evidence type="ECO:0000256" key="1">
    <source>
        <dbReference type="SAM" id="SignalP"/>
    </source>
</evidence>
<protein>
    <submittedName>
        <fullName evidence="2">Uncharacterized protein</fullName>
    </submittedName>
</protein>
<gene>
    <name evidence="2" type="ORF">PVAND_002080</name>
</gene>
<reference evidence="2" key="1">
    <citation type="submission" date="2021-03" db="EMBL/GenBank/DDBJ databases">
        <title>Chromosome level genome of the anhydrobiotic midge Polypedilum vanderplanki.</title>
        <authorList>
            <person name="Yoshida Y."/>
            <person name="Kikawada T."/>
            <person name="Gusev O."/>
        </authorList>
    </citation>
    <scope>NUCLEOTIDE SEQUENCE</scope>
    <source>
        <strain evidence="2">NIAS01</strain>
        <tissue evidence="2">Whole body or cell culture</tissue>
    </source>
</reference>
<name>A0A9J6BQ80_POLVA</name>
<evidence type="ECO:0000313" key="2">
    <source>
        <dbReference type="EMBL" id="KAG5671911.1"/>
    </source>
</evidence>
<keyword evidence="1" id="KW-0732">Signal</keyword>
<dbReference type="InterPro" id="IPR006631">
    <property type="entry name" value="DM4_12"/>
</dbReference>
<dbReference type="AlphaFoldDB" id="A0A9J6BQ80"/>
<organism evidence="2 3">
    <name type="scientific">Polypedilum vanderplanki</name>
    <name type="common">Sleeping chironomid midge</name>
    <dbReference type="NCBI Taxonomy" id="319348"/>
    <lineage>
        <taxon>Eukaryota</taxon>
        <taxon>Metazoa</taxon>
        <taxon>Ecdysozoa</taxon>
        <taxon>Arthropoda</taxon>
        <taxon>Hexapoda</taxon>
        <taxon>Insecta</taxon>
        <taxon>Pterygota</taxon>
        <taxon>Neoptera</taxon>
        <taxon>Endopterygota</taxon>
        <taxon>Diptera</taxon>
        <taxon>Nematocera</taxon>
        <taxon>Chironomoidea</taxon>
        <taxon>Chironomidae</taxon>
        <taxon>Chironominae</taxon>
        <taxon>Polypedilum</taxon>
        <taxon>Polypedilum</taxon>
    </lineage>
</organism>
<dbReference type="EMBL" id="JADBJN010000003">
    <property type="protein sequence ID" value="KAG5671911.1"/>
    <property type="molecule type" value="Genomic_DNA"/>
</dbReference>
<dbReference type="PANTHER" id="PTHR21398:SF4">
    <property type="entry name" value="AGAP002980-PA"/>
    <property type="match status" value="1"/>
</dbReference>
<dbReference type="Pfam" id="PF07841">
    <property type="entry name" value="DM4_12"/>
    <property type="match status" value="1"/>
</dbReference>
<accession>A0A9J6BQ80</accession>
<comment type="caution">
    <text evidence="2">The sequence shown here is derived from an EMBL/GenBank/DDBJ whole genome shotgun (WGS) entry which is preliminary data.</text>
</comment>
<dbReference type="SMART" id="SM00718">
    <property type="entry name" value="DM4_12"/>
    <property type="match status" value="1"/>
</dbReference>
<sequence>MRIHVIIFIFIYILPTLHSVSHKNASDNEVMLRREKRKALFFPQYTILQLSMCLIAQVSAITSHRVAVNHGFQINYNLPFNVSSFYSPMFWARKISKSSNMFIDFFERMTESDDIAGNEDETVESATLIEEDETTTETLLERNQRMIYKDDFYTDLSAGQFYASIIETMEYAGYHEDCLLKSVCELAKIPIYHEDNKQIEEDIMSEVLHFVLTPSLHQAFDSEREMGDKELYEEAEKIGKEDGDCELIYTECKMSPLHAISNFISIESHQ</sequence>
<evidence type="ECO:0000313" key="3">
    <source>
        <dbReference type="Proteomes" id="UP001107558"/>
    </source>
</evidence>
<feature type="signal peptide" evidence="1">
    <location>
        <begin position="1"/>
        <end position="19"/>
    </location>
</feature>